<dbReference type="AlphaFoldDB" id="B9T8G4"/>
<organism evidence="2 3">
    <name type="scientific">Ricinus communis</name>
    <name type="common">Castor bean</name>
    <dbReference type="NCBI Taxonomy" id="3988"/>
    <lineage>
        <taxon>Eukaryota</taxon>
        <taxon>Viridiplantae</taxon>
        <taxon>Streptophyta</taxon>
        <taxon>Embryophyta</taxon>
        <taxon>Tracheophyta</taxon>
        <taxon>Spermatophyta</taxon>
        <taxon>Magnoliopsida</taxon>
        <taxon>eudicotyledons</taxon>
        <taxon>Gunneridae</taxon>
        <taxon>Pentapetalae</taxon>
        <taxon>rosids</taxon>
        <taxon>fabids</taxon>
        <taxon>Malpighiales</taxon>
        <taxon>Euphorbiaceae</taxon>
        <taxon>Acalyphoideae</taxon>
        <taxon>Acalypheae</taxon>
        <taxon>Ricinus</taxon>
    </lineage>
</organism>
<name>B9T8G4_RICCO</name>
<feature type="region of interest" description="Disordered" evidence="1">
    <location>
        <begin position="1"/>
        <end position="23"/>
    </location>
</feature>
<evidence type="ECO:0000313" key="2">
    <source>
        <dbReference type="EMBL" id="EEF27853.1"/>
    </source>
</evidence>
<dbReference type="InParanoid" id="B9T8G4"/>
<evidence type="ECO:0000256" key="1">
    <source>
        <dbReference type="SAM" id="MobiDB-lite"/>
    </source>
</evidence>
<dbReference type="EMBL" id="EQ975037">
    <property type="protein sequence ID" value="EEF27853.1"/>
    <property type="molecule type" value="Genomic_DNA"/>
</dbReference>
<gene>
    <name evidence="2" type="ORF">RCOM_0252770</name>
</gene>
<keyword evidence="3" id="KW-1185">Reference proteome</keyword>
<dbReference type="Proteomes" id="UP000008311">
    <property type="component" value="Unassembled WGS sequence"/>
</dbReference>
<protein>
    <submittedName>
        <fullName evidence="2">Uncharacterized protein</fullName>
    </submittedName>
</protein>
<accession>B9T8G4</accession>
<proteinExistence type="predicted"/>
<feature type="compositionally biased region" description="Basic and acidic residues" evidence="1">
    <location>
        <begin position="10"/>
        <end position="23"/>
    </location>
</feature>
<reference evidence="3" key="1">
    <citation type="journal article" date="2010" name="Nat. Biotechnol.">
        <title>Draft genome sequence of the oilseed species Ricinus communis.</title>
        <authorList>
            <person name="Chan A.P."/>
            <person name="Crabtree J."/>
            <person name="Zhao Q."/>
            <person name="Lorenzi H."/>
            <person name="Orvis J."/>
            <person name="Puiu D."/>
            <person name="Melake-Berhan A."/>
            <person name="Jones K.M."/>
            <person name="Redman J."/>
            <person name="Chen G."/>
            <person name="Cahoon E.B."/>
            <person name="Gedil M."/>
            <person name="Stanke M."/>
            <person name="Haas B.J."/>
            <person name="Wortman J.R."/>
            <person name="Fraser-Liggett C.M."/>
            <person name="Ravel J."/>
            <person name="Rabinowicz P.D."/>
        </authorList>
    </citation>
    <scope>NUCLEOTIDE SEQUENCE [LARGE SCALE GENOMIC DNA]</scope>
    <source>
        <strain evidence="3">cv. Hale</strain>
    </source>
</reference>
<evidence type="ECO:0000313" key="3">
    <source>
        <dbReference type="Proteomes" id="UP000008311"/>
    </source>
</evidence>
<sequence>MMMRPAAESRVAERRENSDRMSGKTIERDMVFFGGGGGGGCGGGGEIDVIVSVYFCMD</sequence>